<keyword evidence="7 9" id="KW-0408">Iron</keyword>
<comment type="similarity">
    <text evidence="3">Belongs to the cytochrome P450 family.</text>
</comment>
<evidence type="ECO:0000256" key="4">
    <source>
        <dbReference type="ARBA" id="ARBA00022617"/>
    </source>
</evidence>
<dbReference type="GO" id="GO:0016705">
    <property type="term" value="F:oxidoreductase activity, acting on paired donors, with incorporation or reduction of molecular oxygen"/>
    <property type="evidence" value="ECO:0007669"/>
    <property type="project" value="InterPro"/>
</dbReference>
<dbReference type="Gene3D" id="1.10.630.10">
    <property type="entry name" value="Cytochrome P450"/>
    <property type="match status" value="1"/>
</dbReference>
<evidence type="ECO:0000256" key="6">
    <source>
        <dbReference type="ARBA" id="ARBA00023002"/>
    </source>
</evidence>
<dbReference type="GO" id="GO:0004497">
    <property type="term" value="F:monooxygenase activity"/>
    <property type="evidence" value="ECO:0007669"/>
    <property type="project" value="UniProtKB-KW"/>
</dbReference>
<keyword evidence="11" id="KW-0472">Membrane</keyword>
<feature type="compositionally biased region" description="Low complexity" evidence="10">
    <location>
        <begin position="814"/>
        <end position="842"/>
    </location>
</feature>
<keyword evidence="13" id="KW-1185">Reference proteome</keyword>
<dbReference type="InterPro" id="IPR001128">
    <property type="entry name" value="Cyt_P450"/>
</dbReference>
<evidence type="ECO:0000256" key="9">
    <source>
        <dbReference type="PIRSR" id="PIRSR602401-1"/>
    </source>
</evidence>
<evidence type="ECO:0000256" key="3">
    <source>
        <dbReference type="ARBA" id="ARBA00010617"/>
    </source>
</evidence>
<dbReference type="PANTHER" id="PTHR46300:SF7">
    <property type="entry name" value="P450, PUTATIVE (EUROFUNG)-RELATED"/>
    <property type="match status" value="1"/>
</dbReference>
<feature type="compositionally biased region" description="Basic residues" evidence="10">
    <location>
        <begin position="900"/>
        <end position="909"/>
    </location>
</feature>
<dbReference type="InterPro" id="IPR017972">
    <property type="entry name" value="Cyt_P450_CS"/>
</dbReference>
<dbReference type="PANTHER" id="PTHR46300">
    <property type="entry name" value="P450, PUTATIVE (EUROFUNG)-RELATED-RELATED"/>
    <property type="match status" value="1"/>
</dbReference>
<dbReference type="Proteomes" id="UP000559256">
    <property type="component" value="Unassembled WGS sequence"/>
</dbReference>
<feature type="binding site" description="axial binding residue" evidence="9">
    <location>
        <position position="431"/>
    </location>
    <ligand>
        <name>heme</name>
        <dbReference type="ChEBI" id="CHEBI:30413"/>
    </ligand>
    <ligandPart>
        <name>Fe</name>
        <dbReference type="ChEBI" id="CHEBI:18248"/>
    </ligandPart>
</feature>
<keyword evidence="8" id="KW-0503">Monooxygenase</keyword>
<evidence type="ECO:0000256" key="2">
    <source>
        <dbReference type="ARBA" id="ARBA00005179"/>
    </source>
</evidence>
<reference evidence="12 13" key="1">
    <citation type="journal article" date="2020" name="ISME J.">
        <title>Uncovering the hidden diversity of litter-decomposition mechanisms in mushroom-forming fungi.</title>
        <authorList>
            <person name="Floudas D."/>
            <person name="Bentzer J."/>
            <person name="Ahren D."/>
            <person name="Johansson T."/>
            <person name="Persson P."/>
            <person name="Tunlid A."/>
        </authorList>
    </citation>
    <scope>NUCLEOTIDE SEQUENCE [LARGE SCALE GENOMIC DNA]</scope>
    <source>
        <strain evidence="12 13">CBS 291.85</strain>
    </source>
</reference>
<dbReference type="CDD" id="cd11065">
    <property type="entry name" value="CYP64-like"/>
    <property type="match status" value="1"/>
</dbReference>
<feature type="compositionally biased region" description="Polar residues" evidence="10">
    <location>
        <begin position="766"/>
        <end position="809"/>
    </location>
</feature>
<evidence type="ECO:0000256" key="5">
    <source>
        <dbReference type="ARBA" id="ARBA00022723"/>
    </source>
</evidence>
<dbReference type="EMBL" id="JAACJM010000017">
    <property type="protein sequence ID" value="KAF5367916.1"/>
    <property type="molecule type" value="Genomic_DNA"/>
</dbReference>
<feature type="transmembrane region" description="Helical" evidence="11">
    <location>
        <begin position="993"/>
        <end position="1010"/>
    </location>
</feature>
<sequence>MLSPTLSSYFLSIVAAFLIVRLVWRDRRRLPPGPRRLPLLGNLFDLPKSYSWLTYKKWGEEYGPLIFLSALGSNIVIANSYKTAIELMDKKSNIYSSRKLLTMPMKLLGWDQTMGFLQYGPKYRAYRKLLQGELGTMSAVHKYAVHQESQTVQFLKTCLESPQNMQEHVDHHSAALALRITFGYNARTHNDKFITALKTYMHAFSLSASPNKFMVNHFPILRYVPEWLPGAGFKKVARRWAPLYGLYQDPPFEFVKDQMASGLAEKSFTSSWLEQHLSAEEEDNLRHVAGAMFAGGADTTAAQMYAFFLFMCLYPECQKQAQAEMDRVVGKGNLPTLNDRPNLPYLEALTKEIMRVHIIGPGGLPHYSTEDDVHDGYFIAKNTVVIPNMWAMSRDPSVYSNPDIFNPNRFLGPNPEQDPREYVFGFGRRICPGRLLAETFIYTTFAMCIAALDISPIERDGVVQMPEFKPRDGTISISDIVWSSITVIFTCTWLSFHPNISNPYERWWKTQARSFGVMTVALLAPELFLAEAVIEWMYAREIAKRYKDRGWTLTHGFFVVMGGFVACENGSILEVINADNLERYVDQITVGEDELVDRGKSDALAKIIAAFQTTWFILQIIARAVQNLPIAELELVATAFAVMNLGIYLLWWDKPKDVAFPVFIGQYDGNRDKERLREEWRAIATGRTSMSDDVELGELIPVAQSAHTAQPGSSPGSPTQSSHDVQPESSSSATQSSHDVQPESSPPNSAATESSHSDALSDPSSTFPVAQSSNDTQSHSSPSSPVDMAMQSSQVQIELSPLNAQSSDNALCEPPSSSAAAAAAASSNDAPPQSSPTSVQSSCNALAESSDAALAQSSHDAPSEPSPPAAAQTSHDLPTEPSPASAAAESSNTTPPQSSPRRRRRRRVIPPRAPPSCFANLDRRFNTWRKRLNQFLDRKGRTLERYFTHHFRVPRSDKDAFIAGGILIFLAALFGGIHCIAWNFDFPTRKERILWRVASIVGTAGPVLMAPNPMVFFPYVGARMVLLVEPFVLLRPGAYPEGMLETVEWVKFLPHFG</sequence>
<dbReference type="OrthoDB" id="2789670at2759"/>
<feature type="region of interest" description="Disordered" evidence="10">
    <location>
        <begin position="706"/>
        <end position="915"/>
    </location>
</feature>
<dbReference type="AlphaFoldDB" id="A0A8H5GNA1"/>
<dbReference type="InterPro" id="IPR036396">
    <property type="entry name" value="Cyt_P450_sf"/>
</dbReference>
<comment type="caution">
    <text evidence="12">The sequence shown here is derived from an EMBL/GenBank/DDBJ whole genome shotgun (WGS) entry which is preliminary data.</text>
</comment>
<gene>
    <name evidence="12" type="ORF">D9758_004438</name>
</gene>
<organism evidence="12 13">
    <name type="scientific">Tetrapyrgos nigripes</name>
    <dbReference type="NCBI Taxonomy" id="182062"/>
    <lineage>
        <taxon>Eukaryota</taxon>
        <taxon>Fungi</taxon>
        <taxon>Dikarya</taxon>
        <taxon>Basidiomycota</taxon>
        <taxon>Agaricomycotina</taxon>
        <taxon>Agaricomycetes</taxon>
        <taxon>Agaricomycetidae</taxon>
        <taxon>Agaricales</taxon>
        <taxon>Marasmiineae</taxon>
        <taxon>Marasmiaceae</taxon>
        <taxon>Tetrapyrgos</taxon>
    </lineage>
</organism>
<name>A0A8H5GNA1_9AGAR</name>
<evidence type="ECO:0008006" key="14">
    <source>
        <dbReference type="Google" id="ProtNLM"/>
    </source>
</evidence>
<keyword evidence="11" id="KW-0812">Transmembrane</keyword>
<proteinExistence type="inferred from homology"/>
<keyword evidence="4 9" id="KW-0349">Heme</keyword>
<feature type="transmembrane region" description="Helical" evidence="11">
    <location>
        <begin position="6"/>
        <end position="24"/>
    </location>
</feature>
<keyword evidence="11" id="KW-1133">Transmembrane helix</keyword>
<dbReference type="Pfam" id="PF00067">
    <property type="entry name" value="p450"/>
    <property type="match status" value="1"/>
</dbReference>
<evidence type="ECO:0000313" key="13">
    <source>
        <dbReference type="Proteomes" id="UP000559256"/>
    </source>
</evidence>
<dbReference type="PRINTS" id="PR00463">
    <property type="entry name" value="EP450I"/>
</dbReference>
<dbReference type="PROSITE" id="PS00086">
    <property type="entry name" value="CYTOCHROME_P450"/>
    <property type="match status" value="1"/>
</dbReference>
<evidence type="ECO:0000256" key="7">
    <source>
        <dbReference type="ARBA" id="ARBA00023004"/>
    </source>
</evidence>
<keyword evidence="5 9" id="KW-0479">Metal-binding</keyword>
<feature type="transmembrane region" description="Helical" evidence="11">
    <location>
        <begin position="960"/>
        <end position="981"/>
    </location>
</feature>
<evidence type="ECO:0000256" key="8">
    <source>
        <dbReference type="ARBA" id="ARBA00023033"/>
    </source>
</evidence>
<dbReference type="SUPFAM" id="SSF48264">
    <property type="entry name" value="Cytochrome P450"/>
    <property type="match status" value="1"/>
</dbReference>
<evidence type="ECO:0000256" key="11">
    <source>
        <dbReference type="SAM" id="Phobius"/>
    </source>
</evidence>
<feature type="compositionally biased region" description="Polar residues" evidence="10">
    <location>
        <begin position="738"/>
        <end position="753"/>
    </location>
</feature>
<feature type="compositionally biased region" description="Low complexity" evidence="10">
    <location>
        <begin position="882"/>
        <end position="896"/>
    </location>
</feature>
<feature type="compositionally biased region" description="Low complexity" evidence="10">
    <location>
        <begin position="710"/>
        <end position="722"/>
    </location>
</feature>
<comment type="cofactor">
    <cofactor evidence="1 9">
        <name>heme</name>
        <dbReference type="ChEBI" id="CHEBI:30413"/>
    </cofactor>
</comment>
<comment type="pathway">
    <text evidence="2">Secondary metabolite biosynthesis.</text>
</comment>
<accession>A0A8H5GNA1</accession>
<evidence type="ECO:0000313" key="12">
    <source>
        <dbReference type="EMBL" id="KAF5367916.1"/>
    </source>
</evidence>
<protein>
    <recommendedName>
        <fullName evidence="14">Cytochrome P450</fullName>
    </recommendedName>
</protein>
<evidence type="ECO:0000256" key="1">
    <source>
        <dbReference type="ARBA" id="ARBA00001971"/>
    </source>
</evidence>
<dbReference type="InterPro" id="IPR050364">
    <property type="entry name" value="Cytochrome_P450_fung"/>
</dbReference>
<evidence type="ECO:0000256" key="10">
    <source>
        <dbReference type="SAM" id="MobiDB-lite"/>
    </source>
</evidence>
<dbReference type="GO" id="GO:0005506">
    <property type="term" value="F:iron ion binding"/>
    <property type="evidence" value="ECO:0007669"/>
    <property type="project" value="InterPro"/>
</dbReference>
<dbReference type="InterPro" id="IPR002401">
    <property type="entry name" value="Cyt_P450_E_grp-I"/>
</dbReference>
<dbReference type="GO" id="GO:0020037">
    <property type="term" value="F:heme binding"/>
    <property type="evidence" value="ECO:0007669"/>
    <property type="project" value="InterPro"/>
</dbReference>
<keyword evidence="6" id="KW-0560">Oxidoreductase</keyword>